<feature type="region of interest" description="Disordered" evidence="1">
    <location>
        <begin position="77"/>
        <end position="113"/>
    </location>
</feature>
<gene>
    <name evidence="2" type="ORF">H310_14642</name>
</gene>
<feature type="compositionally biased region" description="Basic residues" evidence="1">
    <location>
        <begin position="87"/>
        <end position="102"/>
    </location>
</feature>
<dbReference type="EMBL" id="KI914029">
    <property type="protein sequence ID" value="ETV90606.1"/>
    <property type="molecule type" value="Genomic_DNA"/>
</dbReference>
<proteinExistence type="predicted"/>
<reference evidence="2" key="1">
    <citation type="submission" date="2013-12" db="EMBL/GenBank/DDBJ databases">
        <title>The Genome Sequence of Aphanomyces invadans NJM9701.</title>
        <authorList>
            <consortium name="The Broad Institute Genomics Platform"/>
            <person name="Russ C."/>
            <person name="Tyler B."/>
            <person name="van West P."/>
            <person name="Dieguez-Uribeondo J."/>
            <person name="Young S.K."/>
            <person name="Zeng Q."/>
            <person name="Gargeya S."/>
            <person name="Fitzgerald M."/>
            <person name="Abouelleil A."/>
            <person name="Alvarado L."/>
            <person name="Chapman S.B."/>
            <person name="Gainer-Dewar J."/>
            <person name="Goldberg J."/>
            <person name="Griggs A."/>
            <person name="Gujja S."/>
            <person name="Hansen M."/>
            <person name="Howarth C."/>
            <person name="Imamovic A."/>
            <person name="Ireland A."/>
            <person name="Larimer J."/>
            <person name="McCowan C."/>
            <person name="Murphy C."/>
            <person name="Pearson M."/>
            <person name="Poon T.W."/>
            <person name="Priest M."/>
            <person name="Roberts A."/>
            <person name="Saif S."/>
            <person name="Shea T."/>
            <person name="Sykes S."/>
            <person name="Wortman J."/>
            <person name="Nusbaum C."/>
            <person name="Birren B."/>
        </authorList>
    </citation>
    <scope>NUCLEOTIDE SEQUENCE [LARGE SCALE GENOMIC DNA]</scope>
    <source>
        <strain evidence="2">NJM9701</strain>
    </source>
</reference>
<dbReference type="RefSeq" id="XP_008880759.1">
    <property type="nucleotide sequence ID" value="XM_008882537.1"/>
</dbReference>
<dbReference type="AlphaFoldDB" id="A0A024TAF6"/>
<dbReference type="GeneID" id="20091692"/>
<name>A0A024TAF6_9STRA</name>
<dbReference type="VEuPathDB" id="FungiDB:H310_14642"/>
<evidence type="ECO:0000313" key="2">
    <source>
        <dbReference type="EMBL" id="ETV90606.1"/>
    </source>
</evidence>
<sequence>MSIPDADSRIGRMLDGLAAAIRRDRQEWVIKEESQAIVKIIQDAIKPASLNRAVAEQMVLSRNKPLKKDVRERRRFLLEEPSSLRQPHSHRRRHRWQPRRRTYRQEDGSAVAV</sequence>
<evidence type="ECO:0000256" key="1">
    <source>
        <dbReference type="SAM" id="MobiDB-lite"/>
    </source>
</evidence>
<accession>A0A024TAF6</accession>
<dbReference type="OrthoDB" id="113983at2759"/>
<organism evidence="2">
    <name type="scientific">Aphanomyces invadans</name>
    <dbReference type="NCBI Taxonomy" id="157072"/>
    <lineage>
        <taxon>Eukaryota</taxon>
        <taxon>Sar</taxon>
        <taxon>Stramenopiles</taxon>
        <taxon>Oomycota</taxon>
        <taxon>Saprolegniomycetes</taxon>
        <taxon>Saprolegniales</taxon>
        <taxon>Verrucalvaceae</taxon>
        <taxon>Aphanomyces</taxon>
    </lineage>
</organism>
<protein>
    <submittedName>
        <fullName evidence="2">Uncharacterized protein</fullName>
    </submittedName>
</protein>